<dbReference type="InterPro" id="IPR024400">
    <property type="entry name" value="DUF2635"/>
</dbReference>
<reference evidence="1 2" key="1">
    <citation type="submission" date="2015-03" db="EMBL/GenBank/DDBJ databases">
        <authorList>
            <person name="Murphy D."/>
        </authorList>
    </citation>
    <scope>NUCLEOTIDE SEQUENCE [LARGE SCALE GENOMIC DNA]</scope>
    <source>
        <strain evidence="1 2">IP26249</strain>
    </source>
</reference>
<evidence type="ECO:0000313" key="2">
    <source>
        <dbReference type="Proteomes" id="UP000048841"/>
    </source>
</evidence>
<dbReference type="Pfam" id="PF10948">
    <property type="entry name" value="DUF2635"/>
    <property type="match status" value="1"/>
</dbReference>
<proteinExistence type="predicted"/>
<dbReference type="AlphaFoldDB" id="A0A0H5G4G8"/>
<name>A0A0H5G4G8_YEREN</name>
<gene>
    <name evidence="1" type="ORF">ERS137941_01196</name>
</gene>
<accession>A0A0H5G4G8</accession>
<organism evidence="1 2">
    <name type="scientific">Yersinia enterocolitica</name>
    <dbReference type="NCBI Taxonomy" id="630"/>
    <lineage>
        <taxon>Bacteria</taxon>
        <taxon>Pseudomonadati</taxon>
        <taxon>Pseudomonadota</taxon>
        <taxon>Gammaproteobacteria</taxon>
        <taxon>Enterobacterales</taxon>
        <taxon>Yersiniaceae</taxon>
        <taxon>Yersinia</taxon>
    </lineage>
</organism>
<protein>
    <submittedName>
        <fullName evidence="1">Protein of uncharacterized function (DUF2635)</fullName>
    </submittedName>
</protein>
<evidence type="ECO:0000313" key="1">
    <source>
        <dbReference type="EMBL" id="CFQ57646.1"/>
    </source>
</evidence>
<sequence length="76" mass="8293">MKMKMLKPKANLQVRKPDGSLLATDGETVALNAFWLRRISEGDLEVSEVKDLVPTVAETEPAVSNTPAAKTVKVEK</sequence>
<dbReference type="Proteomes" id="UP000048841">
    <property type="component" value="Unassembled WGS sequence"/>
</dbReference>
<dbReference type="EMBL" id="CGBR01000005">
    <property type="protein sequence ID" value="CFQ57646.1"/>
    <property type="molecule type" value="Genomic_DNA"/>
</dbReference>